<dbReference type="InterPro" id="IPR036249">
    <property type="entry name" value="Thioredoxin-like_sf"/>
</dbReference>
<sequence length="202" mass="23715">MFFYENARGVGKIKFLKERAIDFSSPGFYNLYDMSSNPFFLNKRSKRFFSLFYYFLLFFFAFFPLGYLLASENLRWLTNYTQALAEAKRENKMVLMNFTGSDWCPWCQKLDKEVFSTPEFKNYAQKNLVLLEVDFPQHKSQPAELKKQNEDLANQYNVDSFPTLILLSPQGEEVSSFGYIPGGPQPFIEKIEKLRQKAISKN</sequence>
<dbReference type="PANTHER" id="PTHR15337:SF11">
    <property type="entry name" value="THIOREDOXIN DOMAIN-CONTAINING PROTEIN"/>
    <property type="match status" value="1"/>
</dbReference>
<keyword evidence="2" id="KW-0812">Transmembrane</keyword>
<keyword evidence="5" id="KW-1185">Reference proteome</keyword>
<gene>
    <name evidence="4" type="ORF">EM20IM_07070</name>
</gene>
<accession>A0ABX7PUH5</accession>
<organism evidence="4 5">
    <name type="scientific">Candidatus Methylacidiphilum infernorum</name>
    <dbReference type="NCBI Taxonomy" id="511746"/>
    <lineage>
        <taxon>Bacteria</taxon>
        <taxon>Pseudomonadati</taxon>
        <taxon>Verrucomicrobiota</taxon>
        <taxon>Methylacidiphilae</taxon>
        <taxon>Methylacidiphilales</taxon>
        <taxon>Methylacidiphilaceae</taxon>
        <taxon>Methylacidiphilum (ex Ratnadevi et al. 2023)</taxon>
    </lineage>
</organism>
<feature type="domain" description="Thioredoxin" evidence="3">
    <location>
        <begin position="63"/>
        <end position="202"/>
    </location>
</feature>
<evidence type="ECO:0000256" key="2">
    <source>
        <dbReference type="SAM" id="Phobius"/>
    </source>
</evidence>
<dbReference type="InterPro" id="IPR012336">
    <property type="entry name" value="Thioredoxin-like_fold"/>
</dbReference>
<protein>
    <submittedName>
        <fullName evidence="4">Thioredoxin family protein</fullName>
    </submittedName>
</protein>
<keyword evidence="2" id="KW-1133">Transmembrane helix</keyword>
<reference evidence="4 5" key="1">
    <citation type="submission" date="2020-12" db="EMBL/GenBank/DDBJ databases">
        <authorList>
            <person name="Awala S.I."/>
            <person name="Gwak J.-H."/>
            <person name="Kim S.-J."/>
            <person name="Rhee S.-K."/>
        </authorList>
    </citation>
    <scope>NUCLEOTIDE SEQUENCE [LARGE SCALE GENOMIC DNA]</scope>
    <source>
        <strain evidence="4 5">IT5</strain>
    </source>
</reference>
<dbReference type="Pfam" id="PF13098">
    <property type="entry name" value="Thioredoxin_2"/>
    <property type="match status" value="1"/>
</dbReference>
<evidence type="ECO:0000259" key="3">
    <source>
        <dbReference type="PROSITE" id="PS51352"/>
    </source>
</evidence>
<evidence type="ECO:0000313" key="4">
    <source>
        <dbReference type="EMBL" id="QSR86259.1"/>
    </source>
</evidence>
<dbReference type="PANTHER" id="PTHR15337">
    <property type="entry name" value="ANTERIOR GRADIENT PROTEIN-RELATED"/>
    <property type="match status" value="1"/>
</dbReference>
<proteinExistence type="predicted"/>
<dbReference type="Gene3D" id="3.40.30.10">
    <property type="entry name" value="Glutaredoxin"/>
    <property type="match status" value="1"/>
</dbReference>
<dbReference type="Proteomes" id="UP000663088">
    <property type="component" value="Chromosome"/>
</dbReference>
<evidence type="ECO:0000313" key="5">
    <source>
        <dbReference type="Proteomes" id="UP000663088"/>
    </source>
</evidence>
<feature type="transmembrane region" description="Helical" evidence="2">
    <location>
        <begin position="51"/>
        <end position="70"/>
    </location>
</feature>
<name>A0ABX7PUH5_9BACT</name>
<keyword evidence="2" id="KW-0472">Membrane</keyword>
<dbReference type="EMBL" id="CP065956">
    <property type="protein sequence ID" value="QSR86259.1"/>
    <property type="molecule type" value="Genomic_DNA"/>
</dbReference>
<dbReference type="InterPro" id="IPR013766">
    <property type="entry name" value="Thioredoxin_domain"/>
</dbReference>
<dbReference type="PROSITE" id="PS51352">
    <property type="entry name" value="THIOREDOXIN_2"/>
    <property type="match status" value="1"/>
</dbReference>
<dbReference type="SUPFAM" id="SSF52833">
    <property type="entry name" value="Thioredoxin-like"/>
    <property type="match status" value="1"/>
</dbReference>
<dbReference type="InterPro" id="IPR051099">
    <property type="entry name" value="AGR/TXD"/>
</dbReference>
<keyword evidence="1" id="KW-0732">Signal</keyword>
<evidence type="ECO:0000256" key="1">
    <source>
        <dbReference type="ARBA" id="ARBA00022729"/>
    </source>
</evidence>